<dbReference type="InterPro" id="IPR036291">
    <property type="entry name" value="NAD(P)-bd_dom_sf"/>
</dbReference>
<comment type="caution">
    <text evidence="4">The sequence shown here is derived from an EMBL/GenBank/DDBJ whole genome shotgun (WGS) entry which is preliminary data.</text>
</comment>
<evidence type="ECO:0000259" key="2">
    <source>
        <dbReference type="Pfam" id="PF01408"/>
    </source>
</evidence>
<accession>G5IG50</accession>
<sequence>MIRIGIVGLGYTVGISNQHAIAWKLIPGARIAAVYDVRTERGEEFVKRHQLDGAAVCQSYEELLDQVDAVCICTPNVTHVDLAVTALKAGKHVLCEKPFALREEDCQEALNYAQLSGKVCMIGLCYRYIPAFRYMKQLIQDGALGEVFWGRQVMCSDRMANPGVLCEWRMQKAFSGTGVIGDLGSHMLDMTEWLLGEQCGGLAKFQCMDSTRITEREEIGTGRRRAVTNDDVASFTGQMENGVLISYTVARLGGPGHTFELYGSGGSLVYDGSRPFEVGIRRKPFEGGYQEALTFIPVPEEYYMTAENTPVEPFTINFFHQAEDFLDCILNGKHPETDFERGAHIQRLIDTIERAAESGVTEDVRD</sequence>
<evidence type="ECO:0000259" key="3">
    <source>
        <dbReference type="Pfam" id="PF22725"/>
    </source>
</evidence>
<dbReference type="GO" id="GO:0000166">
    <property type="term" value="F:nucleotide binding"/>
    <property type="evidence" value="ECO:0007669"/>
    <property type="project" value="InterPro"/>
</dbReference>
<evidence type="ECO:0000313" key="4">
    <source>
        <dbReference type="EMBL" id="EHI59512.1"/>
    </source>
</evidence>
<dbReference type="Gene3D" id="3.40.50.720">
    <property type="entry name" value="NAD(P)-binding Rossmann-like Domain"/>
    <property type="match status" value="1"/>
</dbReference>
<keyword evidence="5" id="KW-1185">Reference proteome</keyword>
<dbReference type="SUPFAM" id="SSF55347">
    <property type="entry name" value="Glyceraldehyde-3-phosphate dehydrogenase-like, C-terminal domain"/>
    <property type="match status" value="1"/>
</dbReference>
<dbReference type="SUPFAM" id="SSF51735">
    <property type="entry name" value="NAD(P)-binding Rossmann-fold domains"/>
    <property type="match status" value="1"/>
</dbReference>
<dbReference type="OrthoDB" id="9783105at2"/>
<reference evidence="4 5" key="1">
    <citation type="submission" date="2011-08" db="EMBL/GenBank/DDBJ databases">
        <title>The Genome Sequence of Clostridium hathewayi WAL-18680.</title>
        <authorList>
            <consortium name="The Broad Institute Genome Sequencing Platform"/>
            <person name="Earl A."/>
            <person name="Ward D."/>
            <person name="Feldgarden M."/>
            <person name="Gevers D."/>
            <person name="Finegold S.M."/>
            <person name="Summanen P.H."/>
            <person name="Molitoris D.R."/>
            <person name="Song M."/>
            <person name="Daigneault M."/>
            <person name="Allen-Vercoe E."/>
            <person name="Young S.K."/>
            <person name="Zeng Q."/>
            <person name="Gargeya S."/>
            <person name="Fitzgerald M."/>
            <person name="Haas B."/>
            <person name="Abouelleil A."/>
            <person name="Alvarado L."/>
            <person name="Arachchi H.M."/>
            <person name="Berlin A."/>
            <person name="Brown A."/>
            <person name="Chapman S.B."/>
            <person name="Chen Z."/>
            <person name="Dunbar C."/>
            <person name="Freedman E."/>
            <person name="Gearin G."/>
            <person name="Gellesch M."/>
            <person name="Goldberg J."/>
            <person name="Griggs A."/>
            <person name="Gujja S."/>
            <person name="Heiman D."/>
            <person name="Howarth C."/>
            <person name="Larson L."/>
            <person name="Lui A."/>
            <person name="MacDonald P.J.P."/>
            <person name="Montmayeur A."/>
            <person name="Murphy C."/>
            <person name="Neiman D."/>
            <person name="Pearson M."/>
            <person name="Priest M."/>
            <person name="Roberts A."/>
            <person name="Saif S."/>
            <person name="Shea T."/>
            <person name="Shenoy N."/>
            <person name="Sisk P."/>
            <person name="Stolte C."/>
            <person name="Sykes S."/>
            <person name="Wortman J."/>
            <person name="Nusbaum C."/>
            <person name="Birren B."/>
        </authorList>
    </citation>
    <scope>NUCLEOTIDE SEQUENCE [LARGE SCALE GENOMIC DNA]</scope>
    <source>
        <strain evidence="4 5">WAL-18680</strain>
    </source>
</reference>
<dbReference type="HOGENOM" id="CLU_023194_17_2_9"/>
<evidence type="ECO:0000256" key="1">
    <source>
        <dbReference type="ARBA" id="ARBA00023002"/>
    </source>
</evidence>
<feature type="domain" description="GFO/IDH/MocA-like oxidoreductase" evidence="3">
    <location>
        <begin position="132"/>
        <end position="268"/>
    </location>
</feature>
<dbReference type="PATRIC" id="fig|742737.3.peg.2495"/>
<dbReference type="PANTHER" id="PTHR43818:SF11">
    <property type="entry name" value="BCDNA.GH03377"/>
    <property type="match status" value="1"/>
</dbReference>
<dbReference type="Gene3D" id="3.30.360.10">
    <property type="entry name" value="Dihydrodipicolinate Reductase, domain 2"/>
    <property type="match status" value="1"/>
</dbReference>
<dbReference type="RefSeq" id="WP_006780457.1">
    <property type="nucleotide sequence ID" value="NZ_CP040506.1"/>
</dbReference>
<dbReference type="PANTHER" id="PTHR43818">
    <property type="entry name" value="BCDNA.GH03377"/>
    <property type="match status" value="1"/>
</dbReference>
<feature type="domain" description="Gfo/Idh/MocA-like oxidoreductase N-terminal" evidence="2">
    <location>
        <begin position="2"/>
        <end position="123"/>
    </location>
</feature>
<name>G5IG50_9FIRM</name>
<dbReference type="InterPro" id="IPR000683">
    <property type="entry name" value="Gfo/Idh/MocA-like_OxRdtase_N"/>
</dbReference>
<evidence type="ECO:0000313" key="5">
    <source>
        <dbReference type="Proteomes" id="UP000005384"/>
    </source>
</evidence>
<dbReference type="EMBL" id="ADLN01000055">
    <property type="protein sequence ID" value="EHI59512.1"/>
    <property type="molecule type" value="Genomic_DNA"/>
</dbReference>
<gene>
    <name evidence="4" type="ORF">HMPREF9473_02478</name>
</gene>
<protein>
    <recommendedName>
        <fullName evidence="6">Gfo/Idh/MocA-like oxidoreductase N-terminal domain-containing protein</fullName>
    </recommendedName>
</protein>
<dbReference type="Pfam" id="PF22725">
    <property type="entry name" value="GFO_IDH_MocA_C3"/>
    <property type="match status" value="1"/>
</dbReference>
<organism evidence="4 5">
    <name type="scientific">Hungatella hathewayi WAL-18680</name>
    <dbReference type="NCBI Taxonomy" id="742737"/>
    <lineage>
        <taxon>Bacteria</taxon>
        <taxon>Bacillati</taxon>
        <taxon>Bacillota</taxon>
        <taxon>Clostridia</taxon>
        <taxon>Lachnospirales</taxon>
        <taxon>Lachnospiraceae</taxon>
        <taxon>Hungatella</taxon>
    </lineage>
</organism>
<dbReference type="AlphaFoldDB" id="G5IG50"/>
<dbReference type="InterPro" id="IPR055170">
    <property type="entry name" value="GFO_IDH_MocA-like_dom"/>
</dbReference>
<evidence type="ECO:0008006" key="6">
    <source>
        <dbReference type="Google" id="ProtNLM"/>
    </source>
</evidence>
<dbReference type="InterPro" id="IPR050463">
    <property type="entry name" value="Gfo/Idh/MocA_oxidrdct_glycsds"/>
</dbReference>
<dbReference type="GO" id="GO:0016491">
    <property type="term" value="F:oxidoreductase activity"/>
    <property type="evidence" value="ECO:0007669"/>
    <property type="project" value="UniProtKB-KW"/>
</dbReference>
<dbReference type="Proteomes" id="UP000005384">
    <property type="component" value="Unassembled WGS sequence"/>
</dbReference>
<keyword evidence="1" id="KW-0560">Oxidoreductase</keyword>
<proteinExistence type="predicted"/>
<dbReference type="Pfam" id="PF01408">
    <property type="entry name" value="GFO_IDH_MocA"/>
    <property type="match status" value="1"/>
</dbReference>